<gene>
    <name evidence="4" type="ORF">FF098_008430</name>
    <name evidence="3" type="ORF">GCM10011355_16970</name>
</gene>
<dbReference type="EMBL" id="BMGZ01000002">
    <property type="protein sequence ID" value="GGH96945.1"/>
    <property type="molecule type" value="Genomic_DNA"/>
</dbReference>
<evidence type="ECO:0000259" key="2">
    <source>
        <dbReference type="Pfam" id="PF03432"/>
    </source>
</evidence>
<feature type="domain" description="MobA/VirD2-like nuclease" evidence="2">
    <location>
        <begin position="22"/>
        <end position="145"/>
    </location>
</feature>
<dbReference type="EMBL" id="VCJR02000002">
    <property type="protein sequence ID" value="NHK27926.1"/>
    <property type="molecule type" value="Genomic_DNA"/>
</dbReference>
<dbReference type="Proteomes" id="UP000818603">
    <property type="component" value="Unassembled WGS sequence"/>
</dbReference>
<reference evidence="4 6" key="2">
    <citation type="submission" date="2020-02" db="EMBL/GenBank/DDBJ databases">
        <title>Genome sequence of Parvularcula flava strain NH6-79.</title>
        <authorList>
            <person name="Abdul Karim M.H."/>
            <person name="Lam M.Q."/>
            <person name="Chen S.J."/>
            <person name="Yahya A."/>
            <person name="Shahir S."/>
            <person name="Shamsir M.S."/>
            <person name="Chong C.S."/>
        </authorList>
    </citation>
    <scope>NUCLEOTIDE SEQUENCE [LARGE SCALE GENOMIC DNA]</scope>
    <source>
        <strain evidence="4 6">NH6-79</strain>
    </source>
</reference>
<dbReference type="RefSeq" id="WP_155139522.1">
    <property type="nucleotide sequence ID" value="NZ_BMGZ01000002.1"/>
</dbReference>
<evidence type="ECO:0000313" key="4">
    <source>
        <dbReference type="EMBL" id="NHK27926.1"/>
    </source>
</evidence>
<dbReference type="Proteomes" id="UP000621856">
    <property type="component" value="Unassembled WGS sequence"/>
</dbReference>
<reference evidence="3" key="1">
    <citation type="journal article" date="2014" name="Int. J. Syst. Evol. Microbiol.">
        <title>Complete genome sequence of Corynebacterium casei LMG S-19264T (=DSM 44701T), isolated from a smear-ripened cheese.</title>
        <authorList>
            <consortium name="US DOE Joint Genome Institute (JGI-PGF)"/>
            <person name="Walter F."/>
            <person name="Albersmeier A."/>
            <person name="Kalinowski J."/>
            <person name="Ruckert C."/>
        </authorList>
    </citation>
    <scope>NUCLEOTIDE SEQUENCE</scope>
    <source>
        <strain evidence="3">CGMCC 1.14984</strain>
    </source>
</reference>
<proteinExistence type="predicted"/>
<dbReference type="InterPro" id="IPR005094">
    <property type="entry name" value="Endonuclease_MobA/VirD2"/>
</dbReference>
<dbReference type="Pfam" id="PF03432">
    <property type="entry name" value="Relaxase"/>
    <property type="match status" value="1"/>
</dbReference>
<evidence type="ECO:0000256" key="1">
    <source>
        <dbReference type="SAM" id="MobiDB-lite"/>
    </source>
</evidence>
<feature type="region of interest" description="Disordered" evidence="1">
    <location>
        <begin position="289"/>
        <end position="309"/>
    </location>
</feature>
<evidence type="ECO:0000313" key="6">
    <source>
        <dbReference type="Proteomes" id="UP000818603"/>
    </source>
</evidence>
<feature type="region of interest" description="Disordered" evidence="1">
    <location>
        <begin position="394"/>
        <end position="456"/>
    </location>
</feature>
<dbReference type="AlphaFoldDB" id="A0A8J3A1W8"/>
<sequence>MILVGNQRGGAQDLARHLMSPENEHVHVHEISGFASDTLPGAFNEVQAISRGTRCRQFLFSLSLNPPEGKAVSDEQFEQAVTKAETRLGLTGQPRAIVFHEKEGRRHCHAVWSRIDAEEMKAIQLSYSKSKLQEVSRELYREHGWQMPRGLIERGNADPRNFTLDQWQQAKRMGKHAGDLKHVLQDCWAISDSRASFEAALQDHGLKLAKGDRRGFVAVSYGGEALSLSRYIGEKAELEARLGKPQELPSVDQAKQTMAREMTPVAQGWLREADERSKKRMEPLIAQKTKVTEKHRAERASLQSQQDDRAKREVLERAAKLRSGFFGLWDRVTGKRSKIVQENERQAEAAMQRDRKERTDMIARQLFQRHALQVPIKMERRKHLKEVTEVHRELARYRREGKEPQREQEKPPEKRAPREVFNDQADKRREYLARLREPRQRPQVRSSRDRGHGLER</sequence>
<comment type="caution">
    <text evidence="3">The sequence shown here is derived from an EMBL/GenBank/DDBJ whole genome shotgun (WGS) entry which is preliminary data.</text>
</comment>
<reference evidence="3" key="3">
    <citation type="submission" date="2020-09" db="EMBL/GenBank/DDBJ databases">
        <authorList>
            <person name="Sun Q."/>
            <person name="Zhou Y."/>
        </authorList>
    </citation>
    <scope>NUCLEOTIDE SEQUENCE</scope>
    <source>
        <strain evidence="3">CGMCC 1.14984</strain>
    </source>
</reference>
<organism evidence="3 5">
    <name type="scientific">Aquisalinus luteolus</name>
    <dbReference type="NCBI Taxonomy" id="1566827"/>
    <lineage>
        <taxon>Bacteria</taxon>
        <taxon>Pseudomonadati</taxon>
        <taxon>Pseudomonadota</taxon>
        <taxon>Alphaproteobacteria</taxon>
        <taxon>Parvularculales</taxon>
        <taxon>Parvularculaceae</taxon>
        <taxon>Aquisalinus</taxon>
    </lineage>
</organism>
<accession>A0A8J3A1W8</accession>
<protein>
    <submittedName>
        <fullName evidence="4">Relaxase/mobilization nuclease domain-containing protein</fullName>
    </submittedName>
</protein>
<evidence type="ECO:0000313" key="5">
    <source>
        <dbReference type="Proteomes" id="UP000621856"/>
    </source>
</evidence>
<evidence type="ECO:0000313" key="3">
    <source>
        <dbReference type="EMBL" id="GGH96945.1"/>
    </source>
</evidence>
<keyword evidence="6" id="KW-1185">Reference proteome</keyword>
<name>A0A8J3A1W8_9PROT</name>
<feature type="compositionally biased region" description="Basic and acidic residues" evidence="1">
    <location>
        <begin position="290"/>
        <end position="299"/>
    </location>
</feature>